<organism evidence="1 2">
    <name type="scientific">Zosterops borbonicus</name>
    <dbReference type="NCBI Taxonomy" id="364589"/>
    <lineage>
        <taxon>Eukaryota</taxon>
        <taxon>Metazoa</taxon>
        <taxon>Chordata</taxon>
        <taxon>Craniata</taxon>
        <taxon>Vertebrata</taxon>
        <taxon>Euteleostomi</taxon>
        <taxon>Archelosauria</taxon>
        <taxon>Archosauria</taxon>
        <taxon>Dinosauria</taxon>
        <taxon>Saurischia</taxon>
        <taxon>Theropoda</taxon>
        <taxon>Coelurosauria</taxon>
        <taxon>Aves</taxon>
        <taxon>Neognathae</taxon>
        <taxon>Neoaves</taxon>
        <taxon>Telluraves</taxon>
        <taxon>Australaves</taxon>
        <taxon>Passeriformes</taxon>
        <taxon>Sylvioidea</taxon>
        <taxon>Zosteropidae</taxon>
        <taxon>Zosterops</taxon>
    </lineage>
</organism>
<dbReference type="PANTHER" id="PTHR33395">
    <property type="entry name" value="TRANSCRIPTASE, PUTATIVE-RELATED-RELATED"/>
    <property type="match status" value="1"/>
</dbReference>
<evidence type="ECO:0000313" key="1">
    <source>
        <dbReference type="EMBL" id="TRZ26480.1"/>
    </source>
</evidence>
<dbReference type="PANTHER" id="PTHR33395:SF22">
    <property type="entry name" value="REVERSE TRANSCRIPTASE DOMAIN-CONTAINING PROTEIN"/>
    <property type="match status" value="1"/>
</dbReference>
<dbReference type="AlphaFoldDB" id="A0A8K1LTP1"/>
<dbReference type="GO" id="GO:0061343">
    <property type="term" value="P:cell adhesion involved in heart morphogenesis"/>
    <property type="evidence" value="ECO:0007669"/>
    <property type="project" value="TreeGrafter"/>
</dbReference>
<dbReference type="EMBL" id="SWJQ01000013">
    <property type="protein sequence ID" value="TRZ26480.1"/>
    <property type="molecule type" value="Genomic_DNA"/>
</dbReference>
<dbReference type="Proteomes" id="UP000796761">
    <property type="component" value="Unassembled WGS sequence"/>
</dbReference>
<proteinExistence type="predicted"/>
<comment type="caution">
    <text evidence="1">The sequence shown here is derived from an EMBL/GenBank/DDBJ whole genome shotgun (WGS) entry which is preliminary data.</text>
</comment>
<keyword evidence="2" id="KW-1185">Reference proteome</keyword>
<protein>
    <recommendedName>
        <fullName evidence="3">Reverse transcriptase</fullName>
    </recommendedName>
</protein>
<dbReference type="OrthoDB" id="416454at2759"/>
<dbReference type="GO" id="GO:0031012">
    <property type="term" value="C:extracellular matrix"/>
    <property type="evidence" value="ECO:0007669"/>
    <property type="project" value="TreeGrafter"/>
</dbReference>
<reference evidence="1" key="1">
    <citation type="submission" date="2019-04" db="EMBL/GenBank/DDBJ databases">
        <title>Genome assembly of Zosterops borbonicus 15179.</title>
        <authorList>
            <person name="Leroy T."/>
            <person name="Anselmetti Y."/>
            <person name="Tilak M.-K."/>
            <person name="Nabholz B."/>
        </authorList>
    </citation>
    <scope>NUCLEOTIDE SEQUENCE</scope>
    <source>
        <strain evidence="1">HGM_15179</strain>
        <tissue evidence="1">Muscle</tissue>
    </source>
</reference>
<gene>
    <name evidence="1" type="ORF">HGM15179_000637</name>
</gene>
<evidence type="ECO:0000313" key="2">
    <source>
        <dbReference type="Proteomes" id="UP000796761"/>
    </source>
</evidence>
<sequence length="204" mass="22871">MTFFASVFNMDYGSRGSQYPELEDYVRKDDQIPVNPEIVHDLPLQLDPYRSMGPDGIHPRTLKEMADVITKPLLMIFEPSWESGDVPADWKLINIVPIFRKGKKEDPGSNRPVSLTSVSGKSMEKIILGVTKKNLKDNAVIGHSHYGFVRGKSCLSNLFPFYDKVTHLGDQGKSVDVIFLDFSKAFKIVFSQDLSGQNVQFTAG</sequence>
<dbReference type="GO" id="GO:0007508">
    <property type="term" value="P:larval heart development"/>
    <property type="evidence" value="ECO:0007669"/>
    <property type="project" value="TreeGrafter"/>
</dbReference>
<evidence type="ECO:0008006" key="3">
    <source>
        <dbReference type="Google" id="ProtNLM"/>
    </source>
</evidence>
<accession>A0A8K1LTP1</accession>
<name>A0A8K1LTP1_9PASS</name>